<accession>A0A401UYS2</accession>
<dbReference type="AlphaFoldDB" id="A0A401UYS2"/>
<reference evidence="3 4" key="1">
    <citation type="submission" date="2018-11" db="EMBL/GenBank/DDBJ databases">
        <title>Draft genome sequence of Cellulomonas takizawaensis strain TKZ-21.</title>
        <authorList>
            <person name="Yamamura H."/>
            <person name="Hayashi T."/>
            <person name="Hamada M."/>
            <person name="Serisawa Y."/>
            <person name="Matsuyama K."/>
            <person name="Nakagawa Y."/>
            <person name="Otoguro M."/>
            <person name="Yanagida F."/>
            <person name="Hayakawa M."/>
        </authorList>
    </citation>
    <scope>NUCLEOTIDE SEQUENCE [LARGE SCALE GENOMIC DNA]</scope>
    <source>
        <strain evidence="3 4">TKZ-21</strain>
    </source>
</reference>
<dbReference type="Proteomes" id="UP000288246">
    <property type="component" value="Unassembled WGS sequence"/>
</dbReference>
<evidence type="ECO:0000313" key="3">
    <source>
        <dbReference type="EMBL" id="GCD19836.1"/>
    </source>
</evidence>
<feature type="region of interest" description="Disordered" evidence="1">
    <location>
        <begin position="67"/>
        <end position="92"/>
    </location>
</feature>
<dbReference type="OrthoDB" id="4823129at2"/>
<comment type="caution">
    <text evidence="3">The sequence shown here is derived from an EMBL/GenBank/DDBJ whole genome shotgun (WGS) entry which is preliminary data.</text>
</comment>
<organism evidence="3 4">
    <name type="scientific">Cellulomonas algicola</name>
    <dbReference type="NCBI Taxonomy" id="2071633"/>
    <lineage>
        <taxon>Bacteria</taxon>
        <taxon>Bacillati</taxon>
        <taxon>Actinomycetota</taxon>
        <taxon>Actinomycetes</taxon>
        <taxon>Micrococcales</taxon>
        <taxon>Cellulomonadaceae</taxon>
        <taxon>Cellulomonas</taxon>
    </lineage>
</organism>
<keyword evidence="4" id="KW-1185">Reference proteome</keyword>
<dbReference type="EMBL" id="BHYL01000098">
    <property type="protein sequence ID" value="GCD19836.1"/>
    <property type="molecule type" value="Genomic_DNA"/>
</dbReference>
<proteinExistence type="predicted"/>
<evidence type="ECO:0000313" key="4">
    <source>
        <dbReference type="Proteomes" id="UP000288246"/>
    </source>
</evidence>
<feature type="transmembrane region" description="Helical" evidence="2">
    <location>
        <begin position="42"/>
        <end position="61"/>
    </location>
</feature>
<keyword evidence="2" id="KW-0472">Membrane</keyword>
<keyword evidence="2" id="KW-0812">Transmembrane</keyword>
<evidence type="ECO:0000256" key="2">
    <source>
        <dbReference type="SAM" id="Phobius"/>
    </source>
</evidence>
<gene>
    <name evidence="3" type="ORF">CTKZ_13980</name>
</gene>
<dbReference type="RefSeq" id="WP_124342365.1">
    <property type="nucleotide sequence ID" value="NZ_BHYL01000098.1"/>
</dbReference>
<feature type="region of interest" description="Disordered" evidence="1">
    <location>
        <begin position="1"/>
        <end position="37"/>
    </location>
</feature>
<name>A0A401UYS2_9CELL</name>
<sequence>MRSDSDRPQPDRQQPLDDRARSHGAVDASDGRPAGSRSAVPLRTWLLVGAVLVVGALVLVVTQGPLGSGPWPWGGPGGGPDADRSVARARGGAESARLVVTGDVSTLTVRADAPRSDLVVVEPAGADRPATVDGPDDAPVVTLGGGAVVVRVAADVRWEVEVRSGASRVTADLAATDVDGVVLAAGADVVELTLPAADGRVVVDQRAGAGSLVVHVPQDVGVRALVTSGAGSATVDGQTTDGLGAGAEVSTVGFDPGAPHYEVRVGGGVGSLTVERR</sequence>
<keyword evidence="2" id="KW-1133">Transmembrane helix</keyword>
<feature type="compositionally biased region" description="Basic and acidic residues" evidence="1">
    <location>
        <begin position="1"/>
        <end position="21"/>
    </location>
</feature>
<evidence type="ECO:0000256" key="1">
    <source>
        <dbReference type="SAM" id="MobiDB-lite"/>
    </source>
</evidence>
<protein>
    <submittedName>
        <fullName evidence="3">Uncharacterized protein</fullName>
    </submittedName>
</protein>